<proteinExistence type="inferred from homology"/>
<comment type="subcellular location">
    <subcellularLocation>
        <location evidence="1">Cell envelope</location>
    </subcellularLocation>
</comment>
<reference evidence="5" key="1">
    <citation type="journal article" date="2020" name="mSystems">
        <title>Genome- and Community-Level Interaction Insights into Carbon Utilization and Element Cycling Functions of Hydrothermarchaeota in Hydrothermal Sediment.</title>
        <authorList>
            <person name="Zhou Z."/>
            <person name="Liu Y."/>
            <person name="Xu W."/>
            <person name="Pan J."/>
            <person name="Luo Z.H."/>
            <person name="Li M."/>
        </authorList>
    </citation>
    <scope>NUCLEOTIDE SEQUENCE [LARGE SCALE GENOMIC DNA]</scope>
    <source>
        <strain evidence="5">SpSt-1179</strain>
    </source>
</reference>
<feature type="domain" description="Periplasmic binding protein" evidence="4">
    <location>
        <begin position="25"/>
        <end position="281"/>
    </location>
</feature>
<dbReference type="SUPFAM" id="SSF53822">
    <property type="entry name" value="Periplasmic binding protein-like I"/>
    <property type="match status" value="1"/>
</dbReference>
<evidence type="ECO:0000313" key="5">
    <source>
        <dbReference type="EMBL" id="HDP78615.1"/>
    </source>
</evidence>
<dbReference type="AlphaFoldDB" id="A0A7C1CWK4"/>
<comment type="similarity">
    <text evidence="2">Belongs to the bacterial solute-binding protein 2 family.</text>
</comment>
<gene>
    <name evidence="5" type="ORF">ENN47_10645</name>
</gene>
<keyword evidence="3" id="KW-0732">Signal</keyword>
<dbReference type="Proteomes" id="UP000886198">
    <property type="component" value="Unassembled WGS sequence"/>
</dbReference>
<dbReference type="PANTHER" id="PTHR30036:SF7">
    <property type="entry name" value="ABC TRANSPORTER PERIPLASMIC-BINDING PROTEIN YPHF"/>
    <property type="match status" value="1"/>
</dbReference>
<evidence type="ECO:0000259" key="4">
    <source>
        <dbReference type="Pfam" id="PF13407"/>
    </source>
</evidence>
<dbReference type="EMBL" id="DSBT01000326">
    <property type="protein sequence ID" value="HDP78615.1"/>
    <property type="molecule type" value="Genomic_DNA"/>
</dbReference>
<evidence type="ECO:0000256" key="1">
    <source>
        <dbReference type="ARBA" id="ARBA00004196"/>
    </source>
</evidence>
<accession>A0A7C1CWK4</accession>
<feature type="signal peptide" evidence="3">
    <location>
        <begin position="1"/>
        <end position="20"/>
    </location>
</feature>
<evidence type="ECO:0000256" key="2">
    <source>
        <dbReference type="ARBA" id="ARBA00007639"/>
    </source>
</evidence>
<evidence type="ECO:0000256" key="3">
    <source>
        <dbReference type="SAM" id="SignalP"/>
    </source>
</evidence>
<dbReference type="InterPro" id="IPR028082">
    <property type="entry name" value="Peripla_BP_I"/>
</dbReference>
<sequence>MNKKLLMLLFCVLFTVAVLAANYEIAVVVKIGGIPWFNRMEVGVKDAADELGVNAYQIGPSDADPAQQVKIVEDLIAKGVDAICVVPNDAKALEPVFEKARANGIIIITHESPEQKGGDWDVETIDNVKFGEANFEKLAQLMGGEGEFAVFVGGLTVPLHNFWADVGLAYVAEKYPNMKLVTERIPCGESVELSYQKTLELLNAYPNLKGIVGFGSLGPIGASQALNARNMKGKVQIVGTVIPSHADPYLKQGLMQWGYLWDPKDAGFAQVYLAKTLLDAKNALAEAGIPEGILPAVVDGFEIPGLGKATLEGNIVKFDAQVDITAENALSYGF</sequence>
<dbReference type="GO" id="GO:0030246">
    <property type="term" value="F:carbohydrate binding"/>
    <property type="evidence" value="ECO:0007669"/>
    <property type="project" value="TreeGrafter"/>
</dbReference>
<dbReference type="Gene3D" id="3.40.50.2300">
    <property type="match status" value="2"/>
</dbReference>
<dbReference type="GO" id="GO:0030288">
    <property type="term" value="C:outer membrane-bounded periplasmic space"/>
    <property type="evidence" value="ECO:0007669"/>
    <property type="project" value="TreeGrafter"/>
</dbReference>
<dbReference type="InterPro" id="IPR050555">
    <property type="entry name" value="Bact_Solute-Bind_Prot2"/>
</dbReference>
<organism evidence="5">
    <name type="scientific">Mesotoga infera</name>
    <dbReference type="NCBI Taxonomy" id="1236046"/>
    <lineage>
        <taxon>Bacteria</taxon>
        <taxon>Thermotogati</taxon>
        <taxon>Thermotogota</taxon>
        <taxon>Thermotogae</taxon>
        <taxon>Kosmotogales</taxon>
        <taxon>Kosmotogaceae</taxon>
        <taxon>Mesotoga</taxon>
    </lineage>
</organism>
<dbReference type="PANTHER" id="PTHR30036">
    <property type="entry name" value="D-XYLOSE-BINDING PERIPLASMIC PROTEIN"/>
    <property type="match status" value="1"/>
</dbReference>
<dbReference type="CDD" id="cd20002">
    <property type="entry name" value="PBP1_LsrB_Quorum_Sensing-like"/>
    <property type="match status" value="1"/>
</dbReference>
<protein>
    <submittedName>
        <fullName evidence="5">Autoinducer 2 ABC transporter substrate-binding protein</fullName>
    </submittedName>
</protein>
<feature type="chain" id="PRO_5028242092" evidence="3">
    <location>
        <begin position="21"/>
        <end position="334"/>
    </location>
</feature>
<comment type="caution">
    <text evidence="5">The sequence shown here is derived from an EMBL/GenBank/DDBJ whole genome shotgun (WGS) entry which is preliminary data.</text>
</comment>
<name>A0A7C1CWK4_9BACT</name>
<dbReference type="Pfam" id="PF13407">
    <property type="entry name" value="Peripla_BP_4"/>
    <property type="match status" value="1"/>
</dbReference>
<dbReference type="InterPro" id="IPR025997">
    <property type="entry name" value="SBP_2_dom"/>
</dbReference>